<reference evidence="1 2" key="1">
    <citation type="submission" date="2007-06" db="EMBL/GenBank/DDBJ databases">
        <title>The Genome Sequence of Coccidioides posadasii RMSCC_3488.</title>
        <authorList>
            <consortium name="Coccidioides Genome Resources Consortium"/>
            <consortium name="The Broad Institute Genome Sequencing Platform"/>
            <person name="Henn M.R."/>
            <person name="Sykes S."/>
            <person name="Young S."/>
            <person name="Jaffe D."/>
            <person name="Berlin A."/>
            <person name="Alvarez P."/>
            <person name="Butler J."/>
            <person name="Gnerre S."/>
            <person name="Grabherr M."/>
            <person name="Mauceli E."/>
            <person name="Brockman W."/>
            <person name="Kodira C."/>
            <person name="Alvarado L."/>
            <person name="Zeng Q."/>
            <person name="Crawford M."/>
            <person name="Antoine C."/>
            <person name="Devon K."/>
            <person name="Galgiani J."/>
            <person name="Orsborn K."/>
            <person name="Lewis M.L."/>
            <person name="Nusbaum C."/>
            <person name="Galagan J."/>
            <person name="Birren B."/>
        </authorList>
    </citation>
    <scope>NUCLEOTIDE SEQUENCE [LARGE SCALE GENOMIC DNA]</scope>
    <source>
        <strain evidence="1 2">RMSCC 3488</strain>
    </source>
</reference>
<gene>
    <name evidence="1" type="ORF">CPAG_08909</name>
</gene>
<name>A0A0J6FTC4_COCPO</name>
<dbReference type="AlphaFoldDB" id="A0A0J6FTC4"/>
<sequence length="138" mass="15342">MVVDALSDALKYTSPVLLAEQTYVRSKAVKIFAAHADAGMIGPVLNGREVGEGPQPPEMYGRSLWLSHEVPGLPVCRRGSWTPVEFEPKFGGAWIPRYNPANCTSRPSSNLRPYIVRTAYISCLPLRREPSIEFPRND</sequence>
<evidence type="ECO:0000313" key="1">
    <source>
        <dbReference type="EMBL" id="KMM72615.1"/>
    </source>
</evidence>
<reference evidence="2" key="3">
    <citation type="journal article" date="2010" name="Genome Res.">
        <title>Population genomic sequencing of Coccidioides fungi reveals recent hybridization and transposon control.</title>
        <authorList>
            <person name="Neafsey D.E."/>
            <person name="Barker B.M."/>
            <person name="Sharpton T.J."/>
            <person name="Stajich J.E."/>
            <person name="Park D.J."/>
            <person name="Whiston E."/>
            <person name="Hung C.-Y."/>
            <person name="McMahan C."/>
            <person name="White J."/>
            <person name="Sykes S."/>
            <person name="Heiman D."/>
            <person name="Young S."/>
            <person name="Zeng Q."/>
            <person name="Abouelleil A."/>
            <person name="Aftuck L."/>
            <person name="Bessette D."/>
            <person name="Brown A."/>
            <person name="FitzGerald M."/>
            <person name="Lui A."/>
            <person name="Macdonald J.P."/>
            <person name="Priest M."/>
            <person name="Orbach M.J."/>
            <person name="Galgiani J.N."/>
            <person name="Kirkland T.N."/>
            <person name="Cole G.T."/>
            <person name="Birren B.W."/>
            <person name="Henn M.R."/>
            <person name="Taylor J.W."/>
            <person name="Rounsley S.D."/>
        </authorList>
    </citation>
    <scope>NUCLEOTIDE SEQUENCE [LARGE SCALE GENOMIC DNA]</scope>
    <source>
        <strain evidence="2">RMSCC 3488</strain>
    </source>
</reference>
<dbReference type="Proteomes" id="UP000054567">
    <property type="component" value="Unassembled WGS sequence"/>
</dbReference>
<proteinExistence type="predicted"/>
<dbReference type="VEuPathDB" id="FungiDB:CPAG_08909"/>
<accession>A0A0J6FTC4</accession>
<organism evidence="1 2">
    <name type="scientific">Coccidioides posadasii RMSCC 3488</name>
    <dbReference type="NCBI Taxonomy" id="454284"/>
    <lineage>
        <taxon>Eukaryota</taxon>
        <taxon>Fungi</taxon>
        <taxon>Dikarya</taxon>
        <taxon>Ascomycota</taxon>
        <taxon>Pezizomycotina</taxon>
        <taxon>Eurotiomycetes</taxon>
        <taxon>Eurotiomycetidae</taxon>
        <taxon>Onygenales</taxon>
        <taxon>Onygenaceae</taxon>
        <taxon>Coccidioides</taxon>
    </lineage>
</organism>
<evidence type="ECO:0000313" key="2">
    <source>
        <dbReference type="Proteomes" id="UP000054567"/>
    </source>
</evidence>
<reference evidence="2" key="2">
    <citation type="journal article" date="2009" name="Genome Res.">
        <title>Comparative genomic analyses of the human fungal pathogens Coccidioides and their relatives.</title>
        <authorList>
            <person name="Sharpton T.J."/>
            <person name="Stajich J.E."/>
            <person name="Rounsley S.D."/>
            <person name="Gardner M.J."/>
            <person name="Wortman J.R."/>
            <person name="Jordar V.S."/>
            <person name="Maiti R."/>
            <person name="Kodira C.D."/>
            <person name="Neafsey D.E."/>
            <person name="Zeng Q."/>
            <person name="Hung C.-Y."/>
            <person name="McMahan C."/>
            <person name="Muszewska A."/>
            <person name="Grynberg M."/>
            <person name="Mandel M.A."/>
            <person name="Kellner E.M."/>
            <person name="Barker B.M."/>
            <person name="Galgiani J.N."/>
            <person name="Orbach M.J."/>
            <person name="Kirkland T.N."/>
            <person name="Cole G.T."/>
            <person name="Henn M.R."/>
            <person name="Birren B.W."/>
            <person name="Taylor J.W."/>
        </authorList>
    </citation>
    <scope>NUCLEOTIDE SEQUENCE [LARGE SCALE GENOMIC DNA]</scope>
    <source>
        <strain evidence="2">RMSCC 3488</strain>
    </source>
</reference>
<protein>
    <submittedName>
        <fullName evidence="1">Uncharacterized protein</fullName>
    </submittedName>
</protein>
<dbReference type="EMBL" id="DS268114">
    <property type="protein sequence ID" value="KMM72615.1"/>
    <property type="molecule type" value="Genomic_DNA"/>
</dbReference>